<name>A0A9N9KK24_9GLOM</name>
<evidence type="ECO:0000313" key="1">
    <source>
        <dbReference type="EMBL" id="CAG8833374.1"/>
    </source>
</evidence>
<organism evidence="1 2">
    <name type="scientific">Cetraspora pellucida</name>
    <dbReference type="NCBI Taxonomy" id="1433469"/>
    <lineage>
        <taxon>Eukaryota</taxon>
        <taxon>Fungi</taxon>
        <taxon>Fungi incertae sedis</taxon>
        <taxon>Mucoromycota</taxon>
        <taxon>Glomeromycotina</taxon>
        <taxon>Glomeromycetes</taxon>
        <taxon>Diversisporales</taxon>
        <taxon>Gigasporaceae</taxon>
        <taxon>Cetraspora</taxon>
    </lineage>
</organism>
<dbReference type="EMBL" id="CAJVQA010070723">
    <property type="protein sequence ID" value="CAG8833374.1"/>
    <property type="molecule type" value="Genomic_DNA"/>
</dbReference>
<reference evidence="1" key="1">
    <citation type="submission" date="2021-06" db="EMBL/GenBank/DDBJ databases">
        <authorList>
            <person name="Kallberg Y."/>
            <person name="Tangrot J."/>
            <person name="Rosling A."/>
        </authorList>
    </citation>
    <scope>NUCLEOTIDE SEQUENCE</scope>
    <source>
        <strain evidence="1">FL966</strain>
    </source>
</reference>
<feature type="non-terminal residue" evidence="1">
    <location>
        <position position="50"/>
    </location>
</feature>
<proteinExistence type="predicted"/>
<comment type="caution">
    <text evidence="1">The sequence shown here is derived from an EMBL/GenBank/DDBJ whole genome shotgun (WGS) entry which is preliminary data.</text>
</comment>
<evidence type="ECO:0000313" key="2">
    <source>
        <dbReference type="Proteomes" id="UP000789759"/>
    </source>
</evidence>
<dbReference type="AlphaFoldDB" id="A0A9N9KK24"/>
<protein>
    <submittedName>
        <fullName evidence="1">4567_t:CDS:1</fullName>
    </submittedName>
</protein>
<accession>A0A9N9KK24</accession>
<gene>
    <name evidence="1" type="ORF">CPELLU_LOCUS20965</name>
</gene>
<sequence>YTESLLFGLEHEQTKLAINKEQTLLCIVEDWQNKQIMNKLFYYHLKKFIA</sequence>
<feature type="non-terminal residue" evidence="1">
    <location>
        <position position="1"/>
    </location>
</feature>
<dbReference type="Proteomes" id="UP000789759">
    <property type="component" value="Unassembled WGS sequence"/>
</dbReference>
<dbReference type="OrthoDB" id="2438612at2759"/>
<keyword evidence="2" id="KW-1185">Reference proteome</keyword>